<gene>
    <name evidence="4" type="ORF">RHSIM_Rhsim06G0016100</name>
</gene>
<dbReference type="InterPro" id="IPR045051">
    <property type="entry name" value="SBT"/>
</dbReference>
<feature type="domain" description="Inhibitor I9" evidence="3">
    <location>
        <begin position="12"/>
        <end position="76"/>
    </location>
</feature>
<dbReference type="InterPro" id="IPR036852">
    <property type="entry name" value="Peptidase_S8/S53_dom_sf"/>
</dbReference>
<sequence>MAQKKPYALTRHHWYSATLNSLTTTSSDCDSDSLLLYTYTTAYHGFAASLPPSQTESLRRSDSVLGSYQDTLYSLHTTRTPEFPGLDPQLGLWAGHTPLQLNQASQDVVVGVLDTGV</sequence>
<evidence type="ECO:0000259" key="3">
    <source>
        <dbReference type="Pfam" id="PF05922"/>
    </source>
</evidence>
<keyword evidence="2" id="KW-0732">Signal</keyword>
<comment type="similarity">
    <text evidence="1">Belongs to the peptidase S8 family.</text>
</comment>
<evidence type="ECO:0000256" key="1">
    <source>
        <dbReference type="ARBA" id="ARBA00011073"/>
    </source>
</evidence>
<dbReference type="EMBL" id="WJXA01000006">
    <property type="protein sequence ID" value="KAF7140558.1"/>
    <property type="molecule type" value="Genomic_DNA"/>
</dbReference>
<dbReference type="Proteomes" id="UP000626092">
    <property type="component" value="Unassembled WGS sequence"/>
</dbReference>
<dbReference type="InterPro" id="IPR010259">
    <property type="entry name" value="S8pro/Inhibitor_I9"/>
</dbReference>
<evidence type="ECO:0000313" key="4">
    <source>
        <dbReference type="EMBL" id="KAF7140558.1"/>
    </source>
</evidence>
<name>A0A834GV92_RHOSS</name>
<comment type="caution">
    <text evidence="4">The sequence shown here is derived from an EMBL/GenBank/DDBJ whole genome shotgun (WGS) entry which is preliminary data.</text>
</comment>
<organism evidence="4 5">
    <name type="scientific">Rhododendron simsii</name>
    <name type="common">Sims's rhododendron</name>
    <dbReference type="NCBI Taxonomy" id="118357"/>
    <lineage>
        <taxon>Eukaryota</taxon>
        <taxon>Viridiplantae</taxon>
        <taxon>Streptophyta</taxon>
        <taxon>Embryophyta</taxon>
        <taxon>Tracheophyta</taxon>
        <taxon>Spermatophyta</taxon>
        <taxon>Magnoliopsida</taxon>
        <taxon>eudicotyledons</taxon>
        <taxon>Gunneridae</taxon>
        <taxon>Pentapetalae</taxon>
        <taxon>asterids</taxon>
        <taxon>Ericales</taxon>
        <taxon>Ericaceae</taxon>
        <taxon>Ericoideae</taxon>
        <taxon>Rhodoreae</taxon>
        <taxon>Rhododendron</taxon>
    </lineage>
</organism>
<protein>
    <recommendedName>
        <fullName evidence="3">Inhibitor I9 domain-containing protein</fullName>
    </recommendedName>
</protein>
<proteinExistence type="inferred from homology"/>
<accession>A0A834GV92</accession>
<dbReference type="InterPro" id="IPR037045">
    <property type="entry name" value="S8pro/Inhibitor_I9_sf"/>
</dbReference>
<dbReference type="AlphaFoldDB" id="A0A834GV92"/>
<dbReference type="GO" id="GO:0004252">
    <property type="term" value="F:serine-type endopeptidase activity"/>
    <property type="evidence" value="ECO:0007669"/>
    <property type="project" value="InterPro"/>
</dbReference>
<dbReference type="GO" id="GO:0006508">
    <property type="term" value="P:proteolysis"/>
    <property type="evidence" value="ECO:0007669"/>
    <property type="project" value="InterPro"/>
</dbReference>
<evidence type="ECO:0000256" key="2">
    <source>
        <dbReference type="ARBA" id="ARBA00022729"/>
    </source>
</evidence>
<dbReference type="Gene3D" id="3.30.70.80">
    <property type="entry name" value="Peptidase S8 propeptide/proteinase inhibitor I9"/>
    <property type="match status" value="1"/>
</dbReference>
<dbReference type="Pfam" id="PF05922">
    <property type="entry name" value="Inhibitor_I9"/>
    <property type="match status" value="1"/>
</dbReference>
<dbReference type="PANTHER" id="PTHR10795">
    <property type="entry name" value="PROPROTEIN CONVERTASE SUBTILISIN/KEXIN"/>
    <property type="match status" value="1"/>
</dbReference>
<evidence type="ECO:0000313" key="5">
    <source>
        <dbReference type="Proteomes" id="UP000626092"/>
    </source>
</evidence>
<dbReference type="SUPFAM" id="SSF52743">
    <property type="entry name" value="Subtilisin-like"/>
    <property type="match status" value="1"/>
</dbReference>
<dbReference type="OrthoDB" id="1726373at2759"/>
<keyword evidence="5" id="KW-1185">Reference proteome</keyword>
<reference evidence="4" key="1">
    <citation type="submission" date="2019-11" db="EMBL/GenBank/DDBJ databases">
        <authorList>
            <person name="Liu Y."/>
            <person name="Hou J."/>
            <person name="Li T.-Q."/>
            <person name="Guan C.-H."/>
            <person name="Wu X."/>
            <person name="Wu H.-Z."/>
            <person name="Ling F."/>
            <person name="Zhang R."/>
            <person name="Shi X.-G."/>
            <person name="Ren J.-P."/>
            <person name="Chen E.-F."/>
            <person name="Sun J.-M."/>
        </authorList>
    </citation>
    <scope>NUCLEOTIDE SEQUENCE</scope>
    <source>
        <strain evidence="4">Adult_tree_wgs_1</strain>
        <tissue evidence="4">Leaves</tissue>
    </source>
</reference>